<dbReference type="PANTHER" id="PTHR43792:SF1">
    <property type="entry name" value="N-ACETYLTRANSFERASE DOMAIN-CONTAINING PROTEIN"/>
    <property type="match status" value="1"/>
</dbReference>
<dbReference type="InterPro" id="IPR016181">
    <property type="entry name" value="Acyl_CoA_acyltransferase"/>
</dbReference>
<dbReference type="PROSITE" id="PS51186">
    <property type="entry name" value="GNAT"/>
    <property type="match status" value="1"/>
</dbReference>
<dbReference type="Gene3D" id="3.40.630.30">
    <property type="match status" value="1"/>
</dbReference>
<sequence>MDKVTIPDSERLTYGFITEQDTDLLFELDQDPDVMRYINGGKVTTMEDVHNIFVPRLNAYSNQEKGWGLWKVFEKDTNDFIGWVLVRPLDFFSDEPTQFDNLELGWRFKQKTWGKGYGTEAAQAICNELAKLPDVKYLCALAVKENAGSINIMKKLGMRFIESAICKDPLGDLDVVHYQMENT</sequence>
<dbReference type="InterPro" id="IPR000182">
    <property type="entry name" value="GNAT_dom"/>
</dbReference>
<evidence type="ECO:0000313" key="3">
    <source>
        <dbReference type="Proteomes" id="UP001157133"/>
    </source>
</evidence>
<proteinExistence type="predicted"/>
<organism evidence="2 3">
    <name type="scientific">Thalassotalea eurytherma</name>
    <dbReference type="NCBI Taxonomy" id="1144278"/>
    <lineage>
        <taxon>Bacteria</taxon>
        <taxon>Pseudomonadati</taxon>
        <taxon>Pseudomonadota</taxon>
        <taxon>Gammaproteobacteria</taxon>
        <taxon>Alteromonadales</taxon>
        <taxon>Colwelliaceae</taxon>
        <taxon>Thalassotalea</taxon>
    </lineage>
</organism>
<dbReference type="Pfam" id="PF13302">
    <property type="entry name" value="Acetyltransf_3"/>
    <property type="match status" value="1"/>
</dbReference>
<reference evidence="2 3" key="1">
    <citation type="submission" date="2023-03" db="EMBL/GenBank/DDBJ databases">
        <title>Draft genome sequence of Thalassotalea eurytherma JCM 18482T.</title>
        <authorList>
            <person name="Sawabe T."/>
        </authorList>
    </citation>
    <scope>NUCLEOTIDE SEQUENCE [LARGE SCALE GENOMIC DNA]</scope>
    <source>
        <strain evidence="2 3">JCM 18482</strain>
    </source>
</reference>
<gene>
    <name evidence="2" type="ORF">theurythT_23170</name>
</gene>
<dbReference type="Proteomes" id="UP001157133">
    <property type="component" value="Unassembled WGS sequence"/>
</dbReference>
<dbReference type="RefSeq" id="WP_284208254.1">
    <property type="nucleotide sequence ID" value="NZ_BSSU01000011.1"/>
</dbReference>
<comment type="caution">
    <text evidence="2">The sequence shown here is derived from an EMBL/GenBank/DDBJ whole genome shotgun (WGS) entry which is preliminary data.</text>
</comment>
<evidence type="ECO:0000259" key="1">
    <source>
        <dbReference type="PROSITE" id="PS51186"/>
    </source>
</evidence>
<dbReference type="PANTHER" id="PTHR43792">
    <property type="entry name" value="GNAT FAMILY, PUTATIVE (AFU_ORTHOLOGUE AFUA_3G00765)-RELATED-RELATED"/>
    <property type="match status" value="1"/>
</dbReference>
<evidence type="ECO:0000313" key="2">
    <source>
        <dbReference type="EMBL" id="GLX82865.1"/>
    </source>
</evidence>
<dbReference type="InterPro" id="IPR051531">
    <property type="entry name" value="N-acetyltransferase"/>
</dbReference>
<protein>
    <submittedName>
        <fullName evidence="2">GNAT family acetyltransferase</fullName>
    </submittedName>
</protein>
<accession>A0ABQ6H6P1</accession>
<name>A0ABQ6H6P1_9GAMM</name>
<dbReference type="SUPFAM" id="SSF55729">
    <property type="entry name" value="Acyl-CoA N-acyltransferases (Nat)"/>
    <property type="match status" value="1"/>
</dbReference>
<feature type="domain" description="N-acetyltransferase" evidence="1">
    <location>
        <begin position="12"/>
        <end position="183"/>
    </location>
</feature>
<dbReference type="EMBL" id="BSSU01000011">
    <property type="protein sequence ID" value="GLX82865.1"/>
    <property type="molecule type" value="Genomic_DNA"/>
</dbReference>
<keyword evidence="3" id="KW-1185">Reference proteome</keyword>